<dbReference type="InterPro" id="IPR000514">
    <property type="entry name" value="Glyco_hydro_39"/>
</dbReference>
<dbReference type="AlphaFoldDB" id="A0A239EI53"/>
<evidence type="ECO:0000313" key="8">
    <source>
        <dbReference type="Proteomes" id="UP000198356"/>
    </source>
</evidence>
<dbReference type="InterPro" id="IPR049166">
    <property type="entry name" value="GH39_cat"/>
</dbReference>
<gene>
    <name evidence="7" type="ORF">SAMN05421770_101961</name>
</gene>
<protein>
    <submittedName>
        <fullName evidence="7">Xylan 1,4-beta-xylosidase</fullName>
    </submittedName>
</protein>
<evidence type="ECO:0000259" key="6">
    <source>
        <dbReference type="Pfam" id="PF01229"/>
    </source>
</evidence>
<dbReference type="Pfam" id="PF01229">
    <property type="entry name" value="Glyco_hydro_39"/>
    <property type="match status" value="1"/>
</dbReference>
<accession>A0A239EI53</accession>
<evidence type="ECO:0000313" key="7">
    <source>
        <dbReference type="EMBL" id="SNS43592.1"/>
    </source>
</evidence>
<evidence type="ECO:0000256" key="1">
    <source>
        <dbReference type="ARBA" id="ARBA00008875"/>
    </source>
</evidence>
<evidence type="ECO:0000256" key="4">
    <source>
        <dbReference type="PIRSR" id="PIRSR600514-1"/>
    </source>
</evidence>
<dbReference type="PRINTS" id="PR00745">
    <property type="entry name" value="GLHYDRLASE39"/>
</dbReference>
<dbReference type="Gene3D" id="2.60.40.1500">
    <property type="entry name" value="Glycosyl hydrolase domain, family 39"/>
    <property type="match status" value="1"/>
</dbReference>
<sequence>MVRLWKTTAAMLAGLSLCAAAQQPAVKIHIDAAHPMGDYKPVWNYFGADEPNYSYAPNGAKLLRELSAIDPATPVYFRPHNLLTTGDGEGSLKWGSTNVYTERPDGSPVYDWTITDRLFDNLKAAHVRPMVEIGFMPEALSPHPEPYRHGFPAKPDVYTGWSYPPKDYAKWRALIVSWVEHLHARYGADVDTWEWEVWNEPDIQYFHGTPAEYFKLYDITTGAVRQVLPHAIVGGPAATGPYPSEKKPFFHDFLEHCARGLNADTGKTGAPLDFISFHPKGSPQFKDGHVTMGLARQLAATDEGMRIVAEFPEYKQTPLILSESDPEGCAACQGPRNGYRNGALYGVSVAEMLARSSELARRRGVNLLGAVTWAFEFEGQPWFAGFRDLATNGVDKPVLNVFRMYGKLGGKLLPVTSTGALTVDEILQHGVTVAPDVNGIATRQGNTVAAVLWNYHDEDVDAAPARLELEVDAIPAKQVQVTQYRMDHDHGNAYTEWLAMGSPQKPTVEQIATLGKVGGLATMEDITVKKTATEPVRLKTSLPRQGVALYLLSW</sequence>
<evidence type="ECO:0000256" key="3">
    <source>
        <dbReference type="ARBA" id="ARBA00023295"/>
    </source>
</evidence>
<dbReference type="Proteomes" id="UP000198356">
    <property type="component" value="Unassembled WGS sequence"/>
</dbReference>
<dbReference type="OrthoDB" id="9776971at2"/>
<keyword evidence="8" id="KW-1185">Reference proteome</keyword>
<organism evidence="7 8">
    <name type="scientific">Granulicella rosea</name>
    <dbReference type="NCBI Taxonomy" id="474952"/>
    <lineage>
        <taxon>Bacteria</taxon>
        <taxon>Pseudomonadati</taxon>
        <taxon>Acidobacteriota</taxon>
        <taxon>Terriglobia</taxon>
        <taxon>Terriglobales</taxon>
        <taxon>Acidobacteriaceae</taxon>
        <taxon>Granulicella</taxon>
    </lineage>
</organism>
<dbReference type="PANTHER" id="PTHR12631">
    <property type="entry name" value="ALPHA-L-IDURONIDASE"/>
    <property type="match status" value="1"/>
</dbReference>
<comment type="similarity">
    <text evidence="1">Belongs to the glycosyl hydrolase 39 family.</text>
</comment>
<dbReference type="Gene3D" id="3.20.20.80">
    <property type="entry name" value="Glycosidases"/>
    <property type="match status" value="1"/>
</dbReference>
<keyword evidence="3" id="KW-0326">Glycosidase</keyword>
<dbReference type="PANTHER" id="PTHR12631:SF8">
    <property type="entry name" value="ALPHA-L-IDURONIDASE"/>
    <property type="match status" value="1"/>
</dbReference>
<dbReference type="GO" id="GO:0004553">
    <property type="term" value="F:hydrolase activity, hydrolyzing O-glycosyl compounds"/>
    <property type="evidence" value="ECO:0007669"/>
    <property type="project" value="InterPro"/>
</dbReference>
<dbReference type="InterPro" id="IPR051923">
    <property type="entry name" value="Glycosyl_Hydrolase_39"/>
</dbReference>
<dbReference type="SUPFAM" id="SSF51011">
    <property type="entry name" value="Glycosyl hydrolase domain"/>
    <property type="match status" value="1"/>
</dbReference>
<proteinExistence type="inferred from homology"/>
<evidence type="ECO:0000256" key="2">
    <source>
        <dbReference type="ARBA" id="ARBA00022801"/>
    </source>
</evidence>
<evidence type="ECO:0000256" key="5">
    <source>
        <dbReference type="SAM" id="SignalP"/>
    </source>
</evidence>
<dbReference type="RefSeq" id="WP_089407214.1">
    <property type="nucleotide sequence ID" value="NZ_FZOU01000001.1"/>
</dbReference>
<feature type="chain" id="PRO_5012692417" evidence="5">
    <location>
        <begin position="22"/>
        <end position="554"/>
    </location>
</feature>
<feature type="signal peptide" evidence="5">
    <location>
        <begin position="1"/>
        <end position="21"/>
    </location>
</feature>
<dbReference type="SUPFAM" id="SSF51445">
    <property type="entry name" value="(Trans)glycosidases"/>
    <property type="match status" value="1"/>
</dbReference>
<dbReference type="InterPro" id="IPR017853">
    <property type="entry name" value="GH"/>
</dbReference>
<keyword evidence="2" id="KW-0378">Hydrolase</keyword>
<keyword evidence="5" id="KW-0732">Signal</keyword>
<feature type="active site" description="Proton donor" evidence="4">
    <location>
        <position position="200"/>
    </location>
</feature>
<feature type="domain" description="Glycosyl hydrolases family 39 N-terminal catalytic" evidence="6">
    <location>
        <begin position="96"/>
        <end position="517"/>
    </location>
</feature>
<dbReference type="GO" id="GO:0005975">
    <property type="term" value="P:carbohydrate metabolic process"/>
    <property type="evidence" value="ECO:0007669"/>
    <property type="project" value="InterPro"/>
</dbReference>
<reference evidence="7 8" key="1">
    <citation type="submission" date="2017-06" db="EMBL/GenBank/DDBJ databases">
        <authorList>
            <person name="Kim H.J."/>
            <person name="Triplett B.A."/>
        </authorList>
    </citation>
    <scope>NUCLEOTIDE SEQUENCE [LARGE SCALE GENOMIC DNA]</scope>
    <source>
        <strain evidence="7 8">DSM 18704</strain>
    </source>
</reference>
<name>A0A239EI53_9BACT</name>
<dbReference type="EMBL" id="FZOU01000001">
    <property type="protein sequence ID" value="SNS43592.1"/>
    <property type="molecule type" value="Genomic_DNA"/>
</dbReference>